<protein>
    <submittedName>
        <fullName evidence="6 7">Uncharacterized protein LOC111131157</fullName>
    </submittedName>
</protein>
<evidence type="ECO:0000256" key="4">
    <source>
        <dbReference type="ARBA" id="ARBA00023453"/>
    </source>
</evidence>
<dbReference type="InterPro" id="IPR002935">
    <property type="entry name" value="SAM_O-MeTrfase"/>
</dbReference>
<dbReference type="PANTHER" id="PTHR10509:SF14">
    <property type="entry name" value="CAFFEOYL-COA O-METHYLTRANSFERASE 3-RELATED"/>
    <property type="match status" value="1"/>
</dbReference>
<dbReference type="SUPFAM" id="SSF53335">
    <property type="entry name" value="S-adenosyl-L-methionine-dependent methyltransferases"/>
    <property type="match status" value="1"/>
</dbReference>
<sequence length="273" mass="30839">MTSERQMRQEPAYRCLQKLRGLVGKENVSAGIIAEVDKAMDLLKARNDFCEQQTTRPSQDLQQLMKSTLQHDWQKAHDQGQLDHIPSTLMMSGNLEVQFFRTLASLGNVKRVLELGLFTGCSALALAESLPEDGKVISCEIDPYIANLARSFLDKATSGKKVEILNAPAQESMERLAQKKQQFDLIFLDADKPSYVQYYKMIFELGLLAPKGTILVDNALFFGDPYTKERFMGEIGDGVTQFNEVVKDDNTVHKVMLPIRDGIMMIRRKEDVD</sequence>
<dbReference type="InterPro" id="IPR050362">
    <property type="entry name" value="Cation-dep_OMT"/>
</dbReference>
<dbReference type="Gene3D" id="3.40.50.150">
    <property type="entry name" value="Vaccinia Virus protein VP39"/>
    <property type="match status" value="1"/>
</dbReference>
<accession>A0A8B8E222</accession>
<dbReference type="Pfam" id="PF01596">
    <property type="entry name" value="Methyltransf_3"/>
    <property type="match status" value="1"/>
</dbReference>
<dbReference type="GO" id="GO:0032259">
    <property type="term" value="P:methylation"/>
    <property type="evidence" value="ECO:0007669"/>
    <property type="project" value="UniProtKB-KW"/>
</dbReference>
<keyword evidence="2" id="KW-0808">Transferase</keyword>
<comment type="similarity">
    <text evidence="4">Belongs to the class I-like SAM-binding methyltransferase superfamily. Cation-dependent O-methyltransferase family.</text>
</comment>
<dbReference type="PANTHER" id="PTHR10509">
    <property type="entry name" value="O-METHYLTRANSFERASE-RELATED"/>
    <property type="match status" value="1"/>
</dbReference>
<dbReference type="CDD" id="cd02440">
    <property type="entry name" value="AdoMet_MTases"/>
    <property type="match status" value="1"/>
</dbReference>
<dbReference type="KEGG" id="cvn:111131157"/>
<dbReference type="GO" id="GO:0008171">
    <property type="term" value="F:O-methyltransferase activity"/>
    <property type="evidence" value="ECO:0007669"/>
    <property type="project" value="InterPro"/>
</dbReference>
<evidence type="ECO:0000313" key="5">
    <source>
        <dbReference type="Proteomes" id="UP000694844"/>
    </source>
</evidence>
<evidence type="ECO:0000256" key="2">
    <source>
        <dbReference type="ARBA" id="ARBA00022679"/>
    </source>
</evidence>
<keyword evidence="1" id="KW-0489">Methyltransferase</keyword>
<dbReference type="RefSeq" id="XP_022334265.1">
    <property type="nucleotide sequence ID" value="XM_022478557.1"/>
</dbReference>
<evidence type="ECO:0000256" key="3">
    <source>
        <dbReference type="ARBA" id="ARBA00022691"/>
    </source>
</evidence>
<organism evidence="5 6">
    <name type="scientific">Crassostrea virginica</name>
    <name type="common">Eastern oyster</name>
    <dbReference type="NCBI Taxonomy" id="6565"/>
    <lineage>
        <taxon>Eukaryota</taxon>
        <taxon>Metazoa</taxon>
        <taxon>Spiralia</taxon>
        <taxon>Lophotrochozoa</taxon>
        <taxon>Mollusca</taxon>
        <taxon>Bivalvia</taxon>
        <taxon>Autobranchia</taxon>
        <taxon>Pteriomorphia</taxon>
        <taxon>Ostreida</taxon>
        <taxon>Ostreoidea</taxon>
        <taxon>Ostreidae</taxon>
        <taxon>Crassostrea</taxon>
    </lineage>
</organism>
<dbReference type="GO" id="GO:0008757">
    <property type="term" value="F:S-adenosylmethionine-dependent methyltransferase activity"/>
    <property type="evidence" value="ECO:0007669"/>
    <property type="project" value="TreeGrafter"/>
</dbReference>
<dbReference type="PROSITE" id="PS51682">
    <property type="entry name" value="SAM_OMT_I"/>
    <property type="match status" value="1"/>
</dbReference>
<dbReference type="Proteomes" id="UP000694844">
    <property type="component" value="Chromosome 4"/>
</dbReference>
<dbReference type="AlphaFoldDB" id="A0A8B8E222"/>
<evidence type="ECO:0000313" key="6">
    <source>
        <dbReference type="RefSeq" id="XP_022334265.1"/>
    </source>
</evidence>
<dbReference type="InterPro" id="IPR029063">
    <property type="entry name" value="SAM-dependent_MTases_sf"/>
</dbReference>
<evidence type="ECO:0000313" key="7">
    <source>
        <dbReference type="RefSeq" id="XP_022334266.1"/>
    </source>
</evidence>
<keyword evidence="3" id="KW-0949">S-adenosyl-L-methionine</keyword>
<reference evidence="6 7" key="1">
    <citation type="submission" date="2025-04" db="UniProtKB">
        <authorList>
            <consortium name="RefSeq"/>
        </authorList>
    </citation>
    <scope>IDENTIFICATION</scope>
    <source>
        <tissue evidence="6 7">Whole sample</tissue>
    </source>
</reference>
<keyword evidence="5" id="KW-1185">Reference proteome</keyword>
<proteinExistence type="inferred from homology"/>
<evidence type="ECO:0000256" key="1">
    <source>
        <dbReference type="ARBA" id="ARBA00022603"/>
    </source>
</evidence>
<name>A0A8B8E222_CRAVI</name>
<dbReference type="GeneID" id="111131157"/>
<dbReference type="RefSeq" id="XP_022334266.1">
    <property type="nucleotide sequence ID" value="XM_022478558.1"/>
</dbReference>
<gene>
    <name evidence="6 7" type="primary">LOC111131157</name>
</gene>